<organism evidence="1 2">
    <name type="scientific">Vallitalea guaymasensis</name>
    <dbReference type="NCBI Taxonomy" id="1185412"/>
    <lineage>
        <taxon>Bacteria</taxon>
        <taxon>Bacillati</taxon>
        <taxon>Bacillota</taxon>
        <taxon>Clostridia</taxon>
        <taxon>Lachnospirales</taxon>
        <taxon>Vallitaleaceae</taxon>
        <taxon>Vallitalea</taxon>
    </lineage>
</organism>
<evidence type="ECO:0000313" key="1">
    <source>
        <dbReference type="EMBL" id="QUH27787.1"/>
    </source>
</evidence>
<protein>
    <submittedName>
        <fullName evidence="1">Uncharacterized protein</fullName>
    </submittedName>
</protein>
<accession>A0A8J8SAL3</accession>
<keyword evidence="2" id="KW-1185">Reference proteome</keyword>
<dbReference type="KEGG" id="vgu:HYG85_02195"/>
<dbReference type="RefSeq" id="WP_212692098.1">
    <property type="nucleotide sequence ID" value="NZ_CP058561.1"/>
</dbReference>
<dbReference type="EMBL" id="CP058561">
    <property type="protein sequence ID" value="QUH27787.1"/>
    <property type="molecule type" value="Genomic_DNA"/>
</dbReference>
<sequence>MNILIIEKYIILALNELMEKEHVLLKNNVHERAISYKLGTYIEKYFPSYNIDCEYDRNAKAIEDKKIIYEIECEYGEKKSMPKKIIPDIIIHQREENYRNLVIIEIKKSCSKKTSQEQDEVKLKAATTKVLSNLGYKYGLFILIGVKEDIGSYQLIWYENGVKTREVDSKCLM</sequence>
<name>A0A8J8SAL3_9FIRM</name>
<reference evidence="1 2" key="1">
    <citation type="submission" date="2020-07" db="EMBL/GenBank/DDBJ databases">
        <title>Vallitalea guaymasensis genome.</title>
        <authorList>
            <person name="Postec A."/>
        </authorList>
    </citation>
    <scope>NUCLEOTIDE SEQUENCE [LARGE SCALE GENOMIC DNA]</scope>
    <source>
        <strain evidence="1 2">Ra1766G1</strain>
    </source>
</reference>
<gene>
    <name evidence="1" type="ORF">HYG85_02195</name>
</gene>
<proteinExistence type="predicted"/>
<evidence type="ECO:0000313" key="2">
    <source>
        <dbReference type="Proteomes" id="UP000677305"/>
    </source>
</evidence>
<dbReference type="AlphaFoldDB" id="A0A8J8SAL3"/>
<dbReference type="Proteomes" id="UP000677305">
    <property type="component" value="Chromosome"/>
</dbReference>